<dbReference type="AlphaFoldDB" id="A0A916W050"/>
<keyword evidence="2" id="KW-1185">Reference proteome</keyword>
<proteinExistence type="predicted"/>
<dbReference type="RefSeq" id="WP_188757742.1">
    <property type="nucleotide sequence ID" value="NZ_BMJB01000001.1"/>
</dbReference>
<reference evidence="1" key="2">
    <citation type="submission" date="2020-09" db="EMBL/GenBank/DDBJ databases">
        <authorList>
            <person name="Sun Q."/>
            <person name="Zhou Y."/>
        </authorList>
    </citation>
    <scope>NUCLEOTIDE SEQUENCE</scope>
    <source>
        <strain evidence="1">CGMCC 1.15447</strain>
    </source>
</reference>
<comment type="caution">
    <text evidence="1">The sequence shown here is derived from an EMBL/GenBank/DDBJ whole genome shotgun (WGS) entry which is preliminary data.</text>
</comment>
<dbReference type="EMBL" id="BMJB01000001">
    <property type="protein sequence ID" value="GGA56586.1"/>
    <property type="molecule type" value="Genomic_DNA"/>
</dbReference>
<protein>
    <recommendedName>
        <fullName evidence="3">Aldolase</fullName>
    </recommendedName>
</protein>
<dbReference type="SUPFAM" id="SSF53795">
    <property type="entry name" value="PEP carboxykinase-like"/>
    <property type="match status" value="1"/>
</dbReference>
<accession>A0A916W050</accession>
<evidence type="ECO:0000313" key="1">
    <source>
        <dbReference type="EMBL" id="GGA56586.1"/>
    </source>
</evidence>
<name>A0A916W050_9BACT</name>
<dbReference type="Proteomes" id="UP000648801">
    <property type="component" value="Unassembled WGS sequence"/>
</dbReference>
<reference evidence="1" key="1">
    <citation type="journal article" date="2014" name="Int. J. Syst. Evol. Microbiol.">
        <title>Complete genome sequence of Corynebacterium casei LMG S-19264T (=DSM 44701T), isolated from a smear-ripened cheese.</title>
        <authorList>
            <consortium name="US DOE Joint Genome Institute (JGI-PGF)"/>
            <person name="Walter F."/>
            <person name="Albersmeier A."/>
            <person name="Kalinowski J."/>
            <person name="Ruckert C."/>
        </authorList>
    </citation>
    <scope>NUCLEOTIDE SEQUENCE</scope>
    <source>
        <strain evidence="1">CGMCC 1.15447</strain>
    </source>
</reference>
<evidence type="ECO:0008006" key="3">
    <source>
        <dbReference type="Google" id="ProtNLM"/>
    </source>
</evidence>
<dbReference type="Gene3D" id="3.40.50.300">
    <property type="entry name" value="P-loop containing nucleotide triphosphate hydrolases"/>
    <property type="match status" value="1"/>
</dbReference>
<organism evidence="1 2">
    <name type="scientific">Edaphobacter acidisoli</name>
    <dbReference type="NCBI Taxonomy" id="2040573"/>
    <lineage>
        <taxon>Bacteria</taxon>
        <taxon>Pseudomonadati</taxon>
        <taxon>Acidobacteriota</taxon>
        <taxon>Terriglobia</taxon>
        <taxon>Terriglobales</taxon>
        <taxon>Acidobacteriaceae</taxon>
        <taxon>Edaphobacter</taxon>
    </lineage>
</organism>
<gene>
    <name evidence="1" type="ORF">GCM10011507_04890</name>
</gene>
<sequence>MIELEQERSIVAAELAEQDVDMPNDDPLQCKVPLNLKATFYPLGFSVEIATNSQEVLDAAAESWGGMRHRYMRPTLRLYVGVRDSGLVACPPAPVVRAQRHLLSIIADSHNHALCDLREGFAYMWVNRGSIRHRNYLRYHFLEAPTLVLISTLYVVPIHAACVSRYGCGMLLCGPSGMGKSTLAYACARAGWTYTTDDGSQLLLDAGRAYFVGNSRQFRFRPSAKTLFPELHGRSLTPRAQGKPSIEVPVSELPSIVAADEAAAHCAIFLNRQPTSTAELRPFSKDIAMDYFRESVDVFPPEAISQLQRDALEYLSTIQCYELRYSDLPQALDQLDLLARNCAQSLT</sequence>
<evidence type="ECO:0000313" key="2">
    <source>
        <dbReference type="Proteomes" id="UP000648801"/>
    </source>
</evidence>
<dbReference type="InterPro" id="IPR027417">
    <property type="entry name" value="P-loop_NTPase"/>
</dbReference>